<evidence type="ECO:0000313" key="9">
    <source>
        <dbReference type="EMBL" id="MFD1677346.1"/>
    </source>
</evidence>
<name>A0ABW4JN95_9BACL</name>
<dbReference type="PROSITE" id="PS50928">
    <property type="entry name" value="ABC_TM1"/>
    <property type="match status" value="1"/>
</dbReference>
<dbReference type="InterPro" id="IPR050809">
    <property type="entry name" value="UgpAE/MalFG_permease"/>
</dbReference>
<keyword evidence="5 7" id="KW-1133">Transmembrane helix</keyword>
<evidence type="ECO:0000256" key="1">
    <source>
        <dbReference type="ARBA" id="ARBA00004651"/>
    </source>
</evidence>
<feature type="domain" description="ABC transmembrane type-1" evidence="8">
    <location>
        <begin position="82"/>
        <end position="301"/>
    </location>
</feature>
<organism evidence="9 10">
    <name type="scientific">Alicyclobacillus fodiniaquatilis</name>
    <dbReference type="NCBI Taxonomy" id="1661150"/>
    <lineage>
        <taxon>Bacteria</taxon>
        <taxon>Bacillati</taxon>
        <taxon>Bacillota</taxon>
        <taxon>Bacilli</taxon>
        <taxon>Bacillales</taxon>
        <taxon>Alicyclobacillaceae</taxon>
        <taxon>Alicyclobacillus</taxon>
    </lineage>
</organism>
<feature type="transmembrane region" description="Helical" evidence="7">
    <location>
        <begin position="89"/>
        <end position="114"/>
    </location>
</feature>
<evidence type="ECO:0000256" key="3">
    <source>
        <dbReference type="ARBA" id="ARBA00022475"/>
    </source>
</evidence>
<keyword evidence="6 7" id="KW-0472">Membrane</keyword>
<dbReference type="Gene3D" id="1.10.3720.10">
    <property type="entry name" value="MetI-like"/>
    <property type="match status" value="1"/>
</dbReference>
<feature type="transmembrane region" description="Helical" evidence="7">
    <location>
        <begin position="27"/>
        <end position="46"/>
    </location>
</feature>
<feature type="transmembrane region" description="Helical" evidence="7">
    <location>
        <begin position="235"/>
        <end position="254"/>
    </location>
</feature>
<proteinExistence type="inferred from homology"/>
<gene>
    <name evidence="9" type="ORF">ACFSB2_21975</name>
</gene>
<evidence type="ECO:0000256" key="7">
    <source>
        <dbReference type="RuleBase" id="RU363032"/>
    </source>
</evidence>
<dbReference type="RefSeq" id="WP_377945248.1">
    <property type="nucleotide sequence ID" value="NZ_JBHUCX010000092.1"/>
</dbReference>
<dbReference type="InterPro" id="IPR000515">
    <property type="entry name" value="MetI-like"/>
</dbReference>
<dbReference type="Pfam" id="PF00528">
    <property type="entry name" value="BPD_transp_1"/>
    <property type="match status" value="1"/>
</dbReference>
<keyword evidence="4 7" id="KW-0812">Transmembrane</keyword>
<protein>
    <submittedName>
        <fullName evidence="9">Carbohydrate ABC transporter permease</fullName>
    </submittedName>
</protein>
<dbReference type="PANTHER" id="PTHR43227">
    <property type="entry name" value="BLL4140 PROTEIN"/>
    <property type="match status" value="1"/>
</dbReference>
<accession>A0ABW4JN95</accession>
<dbReference type="CDD" id="cd06261">
    <property type="entry name" value="TM_PBP2"/>
    <property type="match status" value="1"/>
</dbReference>
<dbReference type="InterPro" id="IPR035906">
    <property type="entry name" value="MetI-like_sf"/>
</dbReference>
<dbReference type="PANTHER" id="PTHR43227:SF7">
    <property type="entry name" value="ARABINOOLIGOSACCHARIDES TRANSPORT SYSTEM PERMEASE PROTEIN ARAP"/>
    <property type="match status" value="1"/>
</dbReference>
<keyword evidence="10" id="KW-1185">Reference proteome</keyword>
<feature type="transmembrane region" description="Helical" evidence="7">
    <location>
        <begin position="280"/>
        <end position="300"/>
    </location>
</feature>
<evidence type="ECO:0000256" key="5">
    <source>
        <dbReference type="ARBA" id="ARBA00022989"/>
    </source>
</evidence>
<feature type="transmembrane region" description="Helical" evidence="7">
    <location>
        <begin position="126"/>
        <end position="145"/>
    </location>
</feature>
<evidence type="ECO:0000256" key="2">
    <source>
        <dbReference type="ARBA" id="ARBA00022448"/>
    </source>
</evidence>
<dbReference type="SUPFAM" id="SSF161098">
    <property type="entry name" value="MetI-like"/>
    <property type="match status" value="1"/>
</dbReference>
<feature type="transmembrane region" description="Helical" evidence="7">
    <location>
        <begin position="174"/>
        <end position="197"/>
    </location>
</feature>
<evidence type="ECO:0000256" key="4">
    <source>
        <dbReference type="ARBA" id="ARBA00022692"/>
    </source>
</evidence>
<evidence type="ECO:0000256" key="6">
    <source>
        <dbReference type="ARBA" id="ARBA00023136"/>
    </source>
</evidence>
<keyword evidence="2 7" id="KW-0813">Transport</keyword>
<comment type="similarity">
    <text evidence="7">Belongs to the binding-protein-dependent transport system permease family.</text>
</comment>
<dbReference type="Proteomes" id="UP001597079">
    <property type="component" value="Unassembled WGS sequence"/>
</dbReference>
<reference evidence="10" key="1">
    <citation type="journal article" date="2019" name="Int. J. Syst. Evol. Microbiol.">
        <title>The Global Catalogue of Microorganisms (GCM) 10K type strain sequencing project: providing services to taxonomists for standard genome sequencing and annotation.</title>
        <authorList>
            <consortium name="The Broad Institute Genomics Platform"/>
            <consortium name="The Broad Institute Genome Sequencing Center for Infectious Disease"/>
            <person name="Wu L."/>
            <person name="Ma J."/>
        </authorList>
    </citation>
    <scope>NUCLEOTIDE SEQUENCE [LARGE SCALE GENOMIC DNA]</scope>
    <source>
        <strain evidence="10">CGMCC 1.12286</strain>
    </source>
</reference>
<comment type="caution">
    <text evidence="9">The sequence shown here is derived from an EMBL/GenBank/DDBJ whole genome shotgun (WGS) entry which is preliminary data.</text>
</comment>
<evidence type="ECO:0000259" key="8">
    <source>
        <dbReference type="PROSITE" id="PS50928"/>
    </source>
</evidence>
<dbReference type="EMBL" id="JBHUCX010000092">
    <property type="protein sequence ID" value="MFD1677346.1"/>
    <property type="molecule type" value="Genomic_DNA"/>
</dbReference>
<evidence type="ECO:0000313" key="10">
    <source>
        <dbReference type="Proteomes" id="UP001597079"/>
    </source>
</evidence>
<sequence>MLAGKTVKLQSNVSPVTRKARTKKHSWIAYLFLLPTFVSIVIFSYYPAIRALMGAFTDWDGFNSPQFIGFQNFSRLFHDPVFLASLWHILIWTVIGIPLSILPSFAVAELIFHLRGQRSQYVYRTVFILAMVIPGVVVILLWEFIYQPSGILNQLFQDLGLSSWKREWLANPHYALGSLIGLGFPWVNPFNLLILYAGLQSIPVELMDAASVDGVGLWNRIFKIDIPLVTSQFKLLLILAIVGVSQNLLTPMLLTGGGPGTSTVTPVFYMYQTSIDYGQYGYGMSVAFLIFLFVGILAVVNMKYVQSSD</sequence>
<keyword evidence="3" id="KW-1003">Cell membrane</keyword>
<comment type="subcellular location">
    <subcellularLocation>
        <location evidence="1 7">Cell membrane</location>
        <topology evidence="1 7">Multi-pass membrane protein</topology>
    </subcellularLocation>
</comment>